<evidence type="ECO:0000256" key="2">
    <source>
        <dbReference type="ARBA" id="ARBA00022475"/>
    </source>
</evidence>
<evidence type="ECO:0000256" key="8">
    <source>
        <dbReference type="ARBA" id="ARBA00022840"/>
    </source>
</evidence>
<keyword evidence="3" id="KW-0597">Phosphoprotein</keyword>
<protein>
    <submittedName>
        <fullName evidence="16">Histidine kinase</fullName>
    </submittedName>
</protein>
<keyword evidence="5" id="KW-0812">Transmembrane</keyword>
<dbReference type="PANTHER" id="PTHR34220:SF11">
    <property type="entry name" value="SENSOR PROTEIN KINASE HPTS"/>
    <property type="match status" value="1"/>
</dbReference>
<dbReference type="Gene3D" id="2.60.120.10">
    <property type="entry name" value="Jelly Rolls"/>
    <property type="match status" value="1"/>
</dbReference>
<evidence type="ECO:0000259" key="15">
    <source>
        <dbReference type="Pfam" id="PF10114"/>
    </source>
</evidence>
<dbReference type="InterPro" id="IPR010559">
    <property type="entry name" value="Sig_transdc_His_kin_internal"/>
</dbReference>
<dbReference type="RefSeq" id="WP_349144391.1">
    <property type="nucleotide sequence ID" value="NZ_JBBMFC010000012.1"/>
</dbReference>
<evidence type="ECO:0000256" key="11">
    <source>
        <dbReference type="ARBA" id="ARBA00023136"/>
    </source>
</evidence>
<reference evidence="16 17" key="1">
    <citation type="submission" date="2024-03" db="EMBL/GenBank/DDBJ databases">
        <title>Human intestinal bacterial collection.</title>
        <authorList>
            <person name="Pauvert C."/>
            <person name="Hitch T.C.A."/>
            <person name="Clavel T."/>
        </authorList>
    </citation>
    <scope>NUCLEOTIDE SEQUENCE [LARGE SCALE GENOMIC DNA]</scope>
    <source>
        <strain evidence="16 17">CLA-AA-H78B</strain>
    </source>
</reference>
<keyword evidence="10" id="KW-0902">Two-component regulatory system</keyword>
<evidence type="ECO:0000259" key="12">
    <source>
        <dbReference type="Pfam" id="PF02518"/>
    </source>
</evidence>
<evidence type="ECO:0000313" key="16">
    <source>
        <dbReference type="EMBL" id="MEQ2578834.1"/>
    </source>
</evidence>
<dbReference type="Pfam" id="PF02518">
    <property type="entry name" value="HATPase_c"/>
    <property type="match status" value="1"/>
</dbReference>
<gene>
    <name evidence="16" type="ORF">WMO62_08275</name>
</gene>
<keyword evidence="6" id="KW-0547">Nucleotide-binding</keyword>
<dbReference type="InterPro" id="IPR013096">
    <property type="entry name" value="Cupin_2"/>
</dbReference>
<feature type="domain" description="Histidine kinase/HSP90-like ATPase" evidence="12">
    <location>
        <begin position="395"/>
        <end position="492"/>
    </location>
</feature>
<feature type="domain" description="Cupin type-2" evidence="14">
    <location>
        <begin position="33"/>
        <end position="99"/>
    </location>
</feature>
<dbReference type="SUPFAM" id="SSF51182">
    <property type="entry name" value="RmlC-like cupins"/>
    <property type="match status" value="1"/>
</dbReference>
<dbReference type="Pfam" id="PF10114">
    <property type="entry name" value="PocR"/>
    <property type="match status" value="1"/>
</dbReference>
<accession>A0ABV1I2I3</accession>
<dbReference type="PANTHER" id="PTHR34220">
    <property type="entry name" value="SENSOR HISTIDINE KINASE YPDA"/>
    <property type="match status" value="1"/>
</dbReference>
<dbReference type="Proteomes" id="UP001470288">
    <property type="component" value="Unassembled WGS sequence"/>
</dbReference>
<evidence type="ECO:0000259" key="13">
    <source>
        <dbReference type="Pfam" id="PF06580"/>
    </source>
</evidence>
<evidence type="ECO:0000256" key="1">
    <source>
        <dbReference type="ARBA" id="ARBA00004651"/>
    </source>
</evidence>
<dbReference type="SUPFAM" id="SSF55874">
    <property type="entry name" value="ATPase domain of HSP90 chaperone/DNA topoisomerase II/histidine kinase"/>
    <property type="match status" value="1"/>
</dbReference>
<comment type="subcellular location">
    <subcellularLocation>
        <location evidence="1">Cell membrane</location>
        <topology evidence="1">Multi-pass membrane protein</topology>
    </subcellularLocation>
</comment>
<proteinExistence type="predicted"/>
<comment type="caution">
    <text evidence="16">The sequence shown here is derived from an EMBL/GenBank/DDBJ whole genome shotgun (WGS) entry which is preliminary data.</text>
</comment>
<evidence type="ECO:0000259" key="14">
    <source>
        <dbReference type="Pfam" id="PF07883"/>
    </source>
</evidence>
<dbReference type="Pfam" id="PF07883">
    <property type="entry name" value="Cupin_2"/>
    <property type="match status" value="1"/>
</dbReference>
<evidence type="ECO:0000256" key="4">
    <source>
        <dbReference type="ARBA" id="ARBA00022679"/>
    </source>
</evidence>
<evidence type="ECO:0000256" key="3">
    <source>
        <dbReference type="ARBA" id="ARBA00022553"/>
    </source>
</evidence>
<dbReference type="InterPro" id="IPR036890">
    <property type="entry name" value="HATPase_C_sf"/>
</dbReference>
<dbReference type="Gene3D" id="3.30.565.10">
    <property type="entry name" value="Histidine kinase-like ATPase, C-terminal domain"/>
    <property type="match status" value="1"/>
</dbReference>
<evidence type="ECO:0000256" key="10">
    <source>
        <dbReference type="ARBA" id="ARBA00023012"/>
    </source>
</evidence>
<keyword evidence="7 16" id="KW-0418">Kinase</keyword>
<evidence type="ECO:0000256" key="9">
    <source>
        <dbReference type="ARBA" id="ARBA00022989"/>
    </source>
</evidence>
<dbReference type="InterPro" id="IPR011051">
    <property type="entry name" value="RmlC_Cupin_sf"/>
</dbReference>
<evidence type="ECO:0000313" key="17">
    <source>
        <dbReference type="Proteomes" id="UP001470288"/>
    </source>
</evidence>
<feature type="domain" description="Signal transduction histidine kinase internal region" evidence="13">
    <location>
        <begin position="296"/>
        <end position="371"/>
    </location>
</feature>
<sequence length="503" mass="57177">MRVQETDWGYIEWMEPEYPGMGSEEASLRTGTVYVEPGKTMLRHVHYEEQFVYVLEGRGIGYINGEPQIFEPGARFHMPAGCTHEFVNTGDVPLVHLLVASPVSIDPDSLIDKTRPLPGSSANDQLYAAVEAVRTQFLESLHMAFVIRNTSGRVVLKSDYFPEPCIKKCGIEKGNHPYCLKLDQNCGEASENTFVCPCGLTIFQVPVLWDDRLLGWVQGGYIVQSNSKQSSEEVYMYDMPESGSFGILQLLRKVAKAIRNFCEFDQYRRELFETEKNLSSSLDIQKDLQMHLKDSELQVTDLKINNHFLFNTLNSMAAQALEGGMKPLYQSIIDLSKMLRYSVRIRGRQIPLAVELDYLEAYLKLQKLRYPVGFSYKISMDPELEQAIVPFNFLQPVAENAFTHGFSNEKEKKLIVTIKAGRKQIHFQIWNNGPALEEERYRQIELQIQSGSSHGLSMIYEKLTSAYGDNCVLKLQAGKTGGTVVTIEIPYKNWIDGEEENDD</sequence>
<keyword evidence="17" id="KW-1185">Reference proteome</keyword>
<dbReference type="Pfam" id="PF06580">
    <property type="entry name" value="His_kinase"/>
    <property type="match status" value="1"/>
</dbReference>
<dbReference type="EMBL" id="JBBMFC010000012">
    <property type="protein sequence ID" value="MEQ2578834.1"/>
    <property type="molecule type" value="Genomic_DNA"/>
</dbReference>
<dbReference type="InterPro" id="IPR050640">
    <property type="entry name" value="Bact_2-comp_sensor_kinase"/>
</dbReference>
<keyword evidence="11" id="KW-0472">Membrane</keyword>
<dbReference type="InterPro" id="IPR018771">
    <property type="entry name" value="PocR_dom"/>
</dbReference>
<feature type="domain" description="PocR" evidence="15">
    <location>
        <begin position="133"/>
        <end position="226"/>
    </location>
</feature>
<keyword evidence="9" id="KW-1133">Transmembrane helix</keyword>
<keyword evidence="2" id="KW-1003">Cell membrane</keyword>
<evidence type="ECO:0000256" key="5">
    <source>
        <dbReference type="ARBA" id="ARBA00022692"/>
    </source>
</evidence>
<evidence type="ECO:0000256" key="7">
    <source>
        <dbReference type="ARBA" id="ARBA00022777"/>
    </source>
</evidence>
<dbReference type="GO" id="GO:0016301">
    <property type="term" value="F:kinase activity"/>
    <property type="evidence" value="ECO:0007669"/>
    <property type="project" value="UniProtKB-KW"/>
</dbReference>
<name>A0ABV1I2I3_9FIRM</name>
<dbReference type="InterPro" id="IPR003594">
    <property type="entry name" value="HATPase_dom"/>
</dbReference>
<keyword evidence="8" id="KW-0067">ATP-binding</keyword>
<keyword evidence="4" id="KW-0808">Transferase</keyword>
<evidence type="ECO:0000256" key="6">
    <source>
        <dbReference type="ARBA" id="ARBA00022741"/>
    </source>
</evidence>
<dbReference type="InterPro" id="IPR014710">
    <property type="entry name" value="RmlC-like_jellyroll"/>
</dbReference>
<organism evidence="16 17">
    <name type="scientific">Hominiventricola aquisgranensis</name>
    <dbReference type="NCBI Taxonomy" id="3133164"/>
    <lineage>
        <taxon>Bacteria</taxon>
        <taxon>Bacillati</taxon>
        <taxon>Bacillota</taxon>
        <taxon>Clostridia</taxon>
        <taxon>Lachnospirales</taxon>
        <taxon>Lachnospiraceae</taxon>
        <taxon>Hominiventricola</taxon>
    </lineage>
</organism>